<dbReference type="RefSeq" id="XP_021847236.1">
    <property type="nucleotide sequence ID" value="XM_021991544.2"/>
</dbReference>
<proteinExistence type="predicted"/>
<dbReference type="Proteomes" id="UP000813463">
    <property type="component" value="Chromosome 5"/>
</dbReference>
<gene>
    <name evidence="2" type="primary">LOC110786960</name>
</gene>
<accession>A0A9R0IDC6</accession>
<reference evidence="1" key="1">
    <citation type="journal article" date="2021" name="Nat. Commun.">
        <title>Genomic analyses provide insights into spinach domestication and the genetic basis of agronomic traits.</title>
        <authorList>
            <person name="Cai X."/>
            <person name="Sun X."/>
            <person name="Xu C."/>
            <person name="Sun H."/>
            <person name="Wang X."/>
            <person name="Ge C."/>
            <person name="Zhang Z."/>
            <person name="Wang Q."/>
            <person name="Fei Z."/>
            <person name="Jiao C."/>
            <person name="Wang Q."/>
        </authorList>
    </citation>
    <scope>NUCLEOTIDE SEQUENCE [LARGE SCALE GENOMIC DNA]</scope>
    <source>
        <strain evidence="1">cv. Varoflay</strain>
    </source>
</reference>
<dbReference type="GeneID" id="110786960"/>
<sequence length="100" mass="11486">MCGLLILPVHLDCKGDQNVRIFNFMADGSLDTLHTKGSLCVLGGPAMCWAYRTLMNMDKGSRKTKLTWKVVEHFAPEAYTQEVIDDVRERWCRFFIDNCL</sequence>
<evidence type="ECO:0000313" key="1">
    <source>
        <dbReference type="Proteomes" id="UP000813463"/>
    </source>
</evidence>
<reference evidence="2" key="2">
    <citation type="submission" date="2025-08" db="UniProtKB">
        <authorList>
            <consortium name="RefSeq"/>
        </authorList>
    </citation>
    <scope>IDENTIFICATION</scope>
    <source>
        <tissue evidence="2">Leaf</tissue>
    </source>
</reference>
<organism evidence="1 2">
    <name type="scientific">Spinacia oleracea</name>
    <name type="common">Spinach</name>
    <dbReference type="NCBI Taxonomy" id="3562"/>
    <lineage>
        <taxon>Eukaryota</taxon>
        <taxon>Viridiplantae</taxon>
        <taxon>Streptophyta</taxon>
        <taxon>Embryophyta</taxon>
        <taxon>Tracheophyta</taxon>
        <taxon>Spermatophyta</taxon>
        <taxon>Magnoliopsida</taxon>
        <taxon>eudicotyledons</taxon>
        <taxon>Gunneridae</taxon>
        <taxon>Pentapetalae</taxon>
        <taxon>Caryophyllales</taxon>
        <taxon>Chenopodiaceae</taxon>
        <taxon>Chenopodioideae</taxon>
        <taxon>Anserineae</taxon>
        <taxon>Spinacia</taxon>
    </lineage>
</organism>
<name>A0A9R0IDC6_SPIOL</name>
<evidence type="ECO:0000313" key="2">
    <source>
        <dbReference type="RefSeq" id="XP_021847236.1"/>
    </source>
</evidence>
<protein>
    <submittedName>
        <fullName evidence="2">Uncharacterized protein isoform X1</fullName>
    </submittedName>
</protein>
<keyword evidence="1" id="KW-1185">Reference proteome</keyword>
<dbReference type="AlphaFoldDB" id="A0A9R0IDC6"/>
<dbReference type="KEGG" id="soe:110786960"/>